<evidence type="ECO:0000313" key="2">
    <source>
        <dbReference type="Proteomes" id="UP000814033"/>
    </source>
</evidence>
<evidence type="ECO:0000313" key="1">
    <source>
        <dbReference type="EMBL" id="KAI0048239.1"/>
    </source>
</evidence>
<reference evidence="1" key="2">
    <citation type="journal article" date="2022" name="New Phytol.">
        <title>Evolutionary transition to the ectomycorrhizal habit in the genomes of a hyperdiverse lineage of mushroom-forming fungi.</title>
        <authorList>
            <person name="Looney B."/>
            <person name="Miyauchi S."/>
            <person name="Morin E."/>
            <person name="Drula E."/>
            <person name="Courty P.E."/>
            <person name="Kohler A."/>
            <person name="Kuo A."/>
            <person name="LaButti K."/>
            <person name="Pangilinan J."/>
            <person name="Lipzen A."/>
            <person name="Riley R."/>
            <person name="Andreopoulos W."/>
            <person name="He G."/>
            <person name="Johnson J."/>
            <person name="Nolan M."/>
            <person name="Tritt A."/>
            <person name="Barry K.W."/>
            <person name="Grigoriev I.V."/>
            <person name="Nagy L.G."/>
            <person name="Hibbett D."/>
            <person name="Henrissat B."/>
            <person name="Matheny P.B."/>
            <person name="Labbe J."/>
            <person name="Martin F.M."/>
        </authorList>
    </citation>
    <scope>NUCLEOTIDE SEQUENCE</scope>
    <source>
        <strain evidence="1">FP105234-sp</strain>
    </source>
</reference>
<sequence>MFARHPTLTRNLRGLIVPQVTGASGFTGSNIVDQLLDVGYKVRGTARSTASERLSANHASVGDKFEVAVIDDLATSDLTAAFKGVDAVVHVASPMAMNIPPEVFLQGAIDGTKRVLEQVAANGIKRFVATSSAIALMGVAGAHSGRKFTEDDWAEITLEDGRTADASPFVAYTVAKTFAEKAIWDFAKEHPDVDVTTVLAPFIYGPSGRGQVLNGPAASTNNFIYSLIHGDKGRPLPSQAMSLPSFAHVGDVARAHVLALKAGPVHKPKRLIIAKYEGTWKEAVEYLQKVRPELKDRLPVLGASEETLPKFATFDSSFAEKVLGFNEYKTWEQTVEETVDDLLKREKEIRV</sequence>
<organism evidence="1 2">
    <name type="scientific">Auriscalpium vulgare</name>
    <dbReference type="NCBI Taxonomy" id="40419"/>
    <lineage>
        <taxon>Eukaryota</taxon>
        <taxon>Fungi</taxon>
        <taxon>Dikarya</taxon>
        <taxon>Basidiomycota</taxon>
        <taxon>Agaricomycotina</taxon>
        <taxon>Agaricomycetes</taxon>
        <taxon>Russulales</taxon>
        <taxon>Auriscalpiaceae</taxon>
        <taxon>Auriscalpium</taxon>
    </lineage>
</organism>
<gene>
    <name evidence="1" type="ORF">FA95DRAFT_1491291</name>
</gene>
<proteinExistence type="predicted"/>
<dbReference type="EMBL" id="MU275890">
    <property type="protein sequence ID" value="KAI0048239.1"/>
    <property type="molecule type" value="Genomic_DNA"/>
</dbReference>
<keyword evidence="2" id="KW-1185">Reference proteome</keyword>
<name>A0ACB8RW02_9AGAM</name>
<comment type="caution">
    <text evidence="1">The sequence shown here is derived from an EMBL/GenBank/DDBJ whole genome shotgun (WGS) entry which is preliminary data.</text>
</comment>
<accession>A0ACB8RW02</accession>
<reference evidence="1" key="1">
    <citation type="submission" date="2021-02" db="EMBL/GenBank/DDBJ databases">
        <authorList>
            <consortium name="DOE Joint Genome Institute"/>
            <person name="Ahrendt S."/>
            <person name="Looney B.P."/>
            <person name="Miyauchi S."/>
            <person name="Morin E."/>
            <person name="Drula E."/>
            <person name="Courty P.E."/>
            <person name="Chicoki N."/>
            <person name="Fauchery L."/>
            <person name="Kohler A."/>
            <person name="Kuo A."/>
            <person name="Labutti K."/>
            <person name="Pangilinan J."/>
            <person name="Lipzen A."/>
            <person name="Riley R."/>
            <person name="Andreopoulos W."/>
            <person name="He G."/>
            <person name="Johnson J."/>
            <person name="Barry K.W."/>
            <person name="Grigoriev I.V."/>
            <person name="Nagy L."/>
            <person name="Hibbett D."/>
            <person name="Henrissat B."/>
            <person name="Matheny P.B."/>
            <person name="Labbe J."/>
            <person name="Martin F."/>
        </authorList>
    </citation>
    <scope>NUCLEOTIDE SEQUENCE</scope>
    <source>
        <strain evidence="1">FP105234-sp</strain>
    </source>
</reference>
<dbReference type="Proteomes" id="UP000814033">
    <property type="component" value="Unassembled WGS sequence"/>
</dbReference>
<protein>
    <submittedName>
        <fullName evidence="1">NAD-P-binding protein</fullName>
    </submittedName>
</protein>